<evidence type="ECO:0000256" key="9">
    <source>
        <dbReference type="ARBA" id="ARBA00024910"/>
    </source>
</evidence>
<dbReference type="GO" id="GO:0000917">
    <property type="term" value="P:division septum assembly"/>
    <property type="evidence" value="ECO:0007669"/>
    <property type="project" value="UniProtKB-KW"/>
</dbReference>
<dbReference type="PANTHER" id="PTHR34981:SF1">
    <property type="entry name" value="CELL DIVISION PROTEIN ZAPA"/>
    <property type="match status" value="1"/>
</dbReference>
<dbReference type="GO" id="GO:0030428">
    <property type="term" value="C:cell septum"/>
    <property type="evidence" value="ECO:0007669"/>
    <property type="project" value="TreeGrafter"/>
</dbReference>
<keyword evidence="6" id="KW-0175">Coiled coil</keyword>
<keyword evidence="13" id="KW-1185">Reference proteome</keyword>
<evidence type="ECO:0000256" key="8">
    <source>
        <dbReference type="ARBA" id="ARBA00023306"/>
    </source>
</evidence>
<evidence type="ECO:0000256" key="1">
    <source>
        <dbReference type="ARBA" id="ARBA00004496"/>
    </source>
</evidence>
<evidence type="ECO:0000256" key="7">
    <source>
        <dbReference type="ARBA" id="ARBA00023210"/>
    </source>
</evidence>
<dbReference type="AlphaFoldDB" id="A0A5N0T9J8"/>
<comment type="subunit">
    <text evidence="10">Homodimer. Interacts with FtsZ.</text>
</comment>
<evidence type="ECO:0000313" key="13">
    <source>
        <dbReference type="Proteomes" id="UP000325372"/>
    </source>
</evidence>
<evidence type="ECO:0000256" key="4">
    <source>
        <dbReference type="ARBA" id="ARBA00022490"/>
    </source>
</evidence>
<evidence type="ECO:0000256" key="3">
    <source>
        <dbReference type="ARBA" id="ARBA00015195"/>
    </source>
</evidence>
<evidence type="ECO:0000256" key="11">
    <source>
        <dbReference type="ARBA" id="ARBA00033158"/>
    </source>
</evidence>
<keyword evidence="5 12" id="KW-0132">Cell division</keyword>
<accession>A0A5N0T9J8</accession>
<name>A0A5N0T9J8_9GAMM</name>
<dbReference type="Proteomes" id="UP000325372">
    <property type="component" value="Unassembled WGS sequence"/>
</dbReference>
<comment type="subcellular location">
    <subcellularLocation>
        <location evidence="1">Cytoplasm</location>
    </subcellularLocation>
</comment>
<gene>
    <name evidence="12" type="ORF">F3N42_10565</name>
</gene>
<evidence type="ECO:0000256" key="2">
    <source>
        <dbReference type="ARBA" id="ARBA00010074"/>
    </source>
</evidence>
<evidence type="ECO:0000256" key="10">
    <source>
        <dbReference type="ARBA" id="ARBA00026068"/>
    </source>
</evidence>
<dbReference type="InterPro" id="IPR036192">
    <property type="entry name" value="Cell_div_ZapA-like_sf"/>
</dbReference>
<dbReference type="InterPro" id="IPR042233">
    <property type="entry name" value="Cell_div_ZapA_N"/>
</dbReference>
<proteinExistence type="inferred from homology"/>
<dbReference type="GO" id="GO:0032153">
    <property type="term" value="C:cell division site"/>
    <property type="evidence" value="ECO:0007669"/>
    <property type="project" value="TreeGrafter"/>
</dbReference>
<comment type="caution">
    <text evidence="12">The sequence shown here is derived from an EMBL/GenBank/DDBJ whole genome shotgun (WGS) entry which is preliminary data.</text>
</comment>
<keyword evidence="7" id="KW-0717">Septation</keyword>
<keyword evidence="4" id="KW-0963">Cytoplasm</keyword>
<dbReference type="InterPro" id="IPR007838">
    <property type="entry name" value="Cell_div_ZapA-like"/>
</dbReference>
<evidence type="ECO:0000313" key="12">
    <source>
        <dbReference type="EMBL" id="KAA9130807.1"/>
    </source>
</evidence>
<dbReference type="RefSeq" id="WP_150864444.1">
    <property type="nucleotide sequence ID" value="NZ_VYXP01000006.1"/>
</dbReference>
<evidence type="ECO:0000256" key="6">
    <source>
        <dbReference type="ARBA" id="ARBA00023054"/>
    </source>
</evidence>
<dbReference type="GO" id="GO:0043093">
    <property type="term" value="P:FtsZ-dependent cytokinesis"/>
    <property type="evidence" value="ECO:0007669"/>
    <property type="project" value="TreeGrafter"/>
</dbReference>
<sequence length="101" mass="11373">MSTEKEPISVTILDREYQFACLPEERAALKEAAELLDGRMREIKATGNLMALERIAVMTALNMSNELIELRKVGVAREEQVDRRIRMLADELEGALGDPID</sequence>
<dbReference type="PANTHER" id="PTHR34981">
    <property type="entry name" value="CELL DIVISION PROTEIN ZAPA"/>
    <property type="match status" value="1"/>
</dbReference>
<reference evidence="12 13" key="1">
    <citation type="submission" date="2019-09" db="EMBL/GenBank/DDBJ databases">
        <title>Wenzhouxiangella sp. Genome sequencing and assembly.</title>
        <authorList>
            <person name="Zhang R."/>
        </authorList>
    </citation>
    <scope>NUCLEOTIDE SEQUENCE [LARGE SCALE GENOMIC DNA]</scope>
    <source>
        <strain evidence="12 13">W260</strain>
    </source>
</reference>
<dbReference type="EMBL" id="VYXP01000006">
    <property type="protein sequence ID" value="KAA9130807.1"/>
    <property type="molecule type" value="Genomic_DNA"/>
</dbReference>
<organism evidence="12 13">
    <name type="scientific">Marinihelvus fidelis</name>
    <dbReference type="NCBI Taxonomy" id="2613842"/>
    <lineage>
        <taxon>Bacteria</taxon>
        <taxon>Pseudomonadati</taxon>
        <taxon>Pseudomonadota</taxon>
        <taxon>Gammaproteobacteria</taxon>
        <taxon>Chromatiales</taxon>
        <taxon>Wenzhouxiangellaceae</taxon>
        <taxon>Marinihelvus</taxon>
    </lineage>
</organism>
<evidence type="ECO:0000256" key="5">
    <source>
        <dbReference type="ARBA" id="ARBA00022618"/>
    </source>
</evidence>
<keyword evidence="8" id="KW-0131">Cell cycle</keyword>
<dbReference type="GO" id="GO:0005829">
    <property type="term" value="C:cytosol"/>
    <property type="evidence" value="ECO:0007669"/>
    <property type="project" value="TreeGrafter"/>
</dbReference>
<dbReference type="Pfam" id="PF05164">
    <property type="entry name" value="ZapA"/>
    <property type="match status" value="1"/>
</dbReference>
<dbReference type="SUPFAM" id="SSF102829">
    <property type="entry name" value="Cell division protein ZapA-like"/>
    <property type="match status" value="1"/>
</dbReference>
<comment type="similarity">
    <text evidence="2">Belongs to the ZapA family. Type 1 subfamily.</text>
</comment>
<protein>
    <recommendedName>
        <fullName evidence="3">Cell division protein ZapA</fullName>
    </recommendedName>
    <alternativeName>
        <fullName evidence="11">Z ring-associated protein ZapA</fullName>
    </alternativeName>
</protein>
<dbReference type="GO" id="GO:0000921">
    <property type="term" value="P:septin ring assembly"/>
    <property type="evidence" value="ECO:0007669"/>
    <property type="project" value="TreeGrafter"/>
</dbReference>
<dbReference type="Gene3D" id="1.20.5.50">
    <property type="match status" value="1"/>
</dbReference>
<comment type="function">
    <text evidence="9">Activator of cell division through the inhibition of FtsZ GTPase activity, therefore promoting FtsZ assembly into bundles of protofilaments necessary for the formation of the division Z ring. It is recruited early at mid-cell but it is not essential for cell division.</text>
</comment>
<dbReference type="Gene3D" id="3.30.160.880">
    <property type="entry name" value="Cell division protein ZapA protomer, N-terminal domain"/>
    <property type="match status" value="1"/>
</dbReference>